<comment type="similarity">
    <text evidence="1">Belongs to the CdaR family.</text>
</comment>
<dbReference type="Gene3D" id="3.30.450.40">
    <property type="match status" value="1"/>
</dbReference>
<dbReference type="InterPro" id="IPR025847">
    <property type="entry name" value="MEDS_domain"/>
</dbReference>
<comment type="caution">
    <text evidence="5">The sequence shown here is derived from an EMBL/GenBank/DDBJ whole genome shotgun (WGS) entry which is preliminary data.</text>
</comment>
<dbReference type="Pfam" id="PF13556">
    <property type="entry name" value="HTH_30"/>
    <property type="match status" value="1"/>
</dbReference>
<proteinExistence type="inferred from homology"/>
<dbReference type="InterPro" id="IPR029016">
    <property type="entry name" value="GAF-like_dom_sf"/>
</dbReference>
<dbReference type="InterPro" id="IPR041522">
    <property type="entry name" value="CdaR_GGDEF"/>
</dbReference>
<evidence type="ECO:0000259" key="2">
    <source>
        <dbReference type="Pfam" id="PF13556"/>
    </source>
</evidence>
<name>A0A644XEV7_9ZZZZ</name>
<dbReference type="InterPro" id="IPR051448">
    <property type="entry name" value="CdaR-like_regulators"/>
</dbReference>
<accession>A0A644XEV7</accession>
<sequence length="779" mass="83856">MADRELGRTGPDIVPGDHVCGFYYGEQERDALLQSYLRTGLGGGDKCLAVLDATSPAQVATLIGDDVDVEACLRSRQLEIWGCADTYLRTGEFSAASMIDFWEQSCRTITDAGTYGSTRLVGEMSWLDRVAPPREAVVAYETWADGFAAQHSHSILCLYDLSRVGVGLMVDLLRTHPRIALNGMVMENPHFLTGDEFAAREVTTKTSDARRPDPELRDQLSELRGLLALSMVMTARQREDEIVSLAMTAAPLLGRCRLEGVYVDEDSGPPGHGLPVGIRRQLPGGDRGAPLSPVPPPRTAGTMALPLHGAEGVIGHMVITADEEPSAAELLMARTLAQQTGAALANARLHRRRQAATDDLRATVAQLARTVGELEHRNAIHDRFTRVATGDEGQQGIVEALSDLTGLAAAVEDRHGNLVAWAGGEQPPSDALTSAAERADLFGRAPTKARPIRVDGRLLAVARPRADVLGVLVLLDPDRTAGEPEIMALEHGATVLAMELARQRSVADTELRLGRDVVADLVGGDPEAGSARARALGYDLDRPHRVVIIEQPGPSDADELLTAVREAARSLGASLTPGASLMYLPRAGTVVLLVAGSVRGGGDRWSDFRAAVQRELGSRCLIGVGSVCRRPADFARSHHQAELCTRMVRTTGGSDGIAVYEDLGIYQLLSEVTDADAVPRFIRQWLGALLDYDTHHRASLVLTLSQFLETGGSYDSAATAMSIGRSTLRYRLQRIRQVSGHDLADPDTRFNLQLATRAWQTLRLNAAGPRQTATKTVSP</sequence>
<dbReference type="InterPro" id="IPR025736">
    <property type="entry name" value="PucR_C-HTH_dom"/>
</dbReference>
<dbReference type="SUPFAM" id="SSF55781">
    <property type="entry name" value="GAF domain-like"/>
    <property type="match status" value="1"/>
</dbReference>
<organism evidence="5">
    <name type="scientific">bioreactor metagenome</name>
    <dbReference type="NCBI Taxonomy" id="1076179"/>
    <lineage>
        <taxon>unclassified sequences</taxon>
        <taxon>metagenomes</taxon>
        <taxon>ecological metagenomes</taxon>
    </lineage>
</organism>
<dbReference type="Pfam" id="PF17853">
    <property type="entry name" value="GGDEF_2"/>
    <property type="match status" value="1"/>
</dbReference>
<evidence type="ECO:0000259" key="3">
    <source>
        <dbReference type="Pfam" id="PF14417"/>
    </source>
</evidence>
<reference evidence="5" key="1">
    <citation type="submission" date="2019-08" db="EMBL/GenBank/DDBJ databases">
        <authorList>
            <person name="Kucharzyk K."/>
            <person name="Murdoch R.W."/>
            <person name="Higgins S."/>
            <person name="Loffler F."/>
        </authorList>
    </citation>
    <scope>NUCLEOTIDE SEQUENCE</scope>
</reference>
<dbReference type="EMBL" id="VSSQ01002282">
    <property type="protein sequence ID" value="MPM14457.1"/>
    <property type="molecule type" value="Genomic_DNA"/>
</dbReference>
<feature type="domain" description="CdaR GGDEF-like" evidence="4">
    <location>
        <begin position="530"/>
        <end position="646"/>
    </location>
</feature>
<protein>
    <recommendedName>
        <fullName evidence="6">PucR C-terminal helix-turn-helix domain-containing protein</fullName>
    </recommendedName>
</protein>
<gene>
    <name evidence="5" type="ORF">SDC9_60819</name>
</gene>
<evidence type="ECO:0000256" key="1">
    <source>
        <dbReference type="ARBA" id="ARBA00006754"/>
    </source>
</evidence>
<feature type="domain" description="PucR C-terminal helix-turn-helix" evidence="2">
    <location>
        <begin position="700"/>
        <end position="758"/>
    </location>
</feature>
<dbReference type="AlphaFoldDB" id="A0A644XEV7"/>
<dbReference type="Pfam" id="PF14417">
    <property type="entry name" value="MEDS"/>
    <property type="match status" value="1"/>
</dbReference>
<feature type="domain" description="MEDS" evidence="3">
    <location>
        <begin position="17"/>
        <end position="177"/>
    </location>
</feature>
<dbReference type="PANTHER" id="PTHR33744:SF7">
    <property type="entry name" value="PUCR FAMILY TRANSCRIPTIONAL REGULATOR"/>
    <property type="match status" value="1"/>
</dbReference>
<dbReference type="PANTHER" id="PTHR33744">
    <property type="entry name" value="CARBOHYDRATE DIACID REGULATOR"/>
    <property type="match status" value="1"/>
</dbReference>
<evidence type="ECO:0000313" key="5">
    <source>
        <dbReference type="EMBL" id="MPM14457.1"/>
    </source>
</evidence>
<evidence type="ECO:0008006" key="6">
    <source>
        <dbReference type="Google" id="ProtNLM"/>
    </source>
</evidence>
<dbReference type="Gene3D" id="1.10.10.2840">
    <property type="entry name" value="PucR C-terminal helix-turn-helix domain"/>
    <property type="match status" value="1"/>
</dbReference>
<dbReference type="InterPro" id="IPR042070">
    <property type="entry name" value="PucR_C-HTH_sf"/>
</dbReference>
<evidence type="ECO:0000259" key="4">
    <source>
        <dbReference type="Pfam" id="PF17853"/>
    </source>
</evidence>